<comment type="caution">
    <text evidence="2">The sequence shown here is derived from an EMBL/GenBank/DDBJ whole genome shotgun (WGS) entry which is preliminary data.</text>
</comment>
<evidence type="ECO:0000256" key="1">
    <source>
        <dbReference type="SAM" id="MobiDB-lite"/>
    </source>
</evidence>
<dbReference type="Proteomes" id="UP000594638">
    <property type="component" value="Unassembled WGS sequence"/>
</dbReference>
<evidence type="ECO:0000313" key="3">
    <source>
        <dbReference type="Proteomes" id="UP000594638"/>
    </source>
</evidence>
<proteinExistence type="predicted"/>
<protein>
    <submittedName>
        <fullName evidence="2">Uncharacterized protein</fullName>
    </submittedName>
</protein>
<name>A0A8S0UAQ8_OLEEU</name>
<gene>
    <name evidence="2" type="ORF">OLEA9_A048126</name>
</gene>
<accession>A0A8S0UAQ8</accession>
<dbReference type="AlphaFoldDB" id="A0A8S0UAQ8"/>
<dbReference type="OrthoDB" id="1818492at2759"/>
<reference evidence="2 3" key="1">
    <citation type="submission" date="2019-12" db="EMBL/GenBank/DDBJ databases">
        <authorList>
            <person name="Alioto T."/>
            <person name="Alioto T."/>
            <person name="Gomez Garrido J."/>
        </authorList>
    </citation>
    <scope>NUCLEOTIDE SEQUENCE [LARGE SCALE GENOMIC DNA]</scope>
</reference>
<sequence length="119" mass="12936">MTTGRINQVAFLFDVDIARTEVRGEEERRSHAARNARSGVIGGSASSYPLGVPHPRIRARRRGPSPAPGVANGVERDAYHESSQQRAEARVDLLSNKCVPSGSRGLLHVLALEILRLSK</sequence>
<organism evidence="2 3">
    <name type="scientific">Olea europaea subsp. europaea</name>
    <dbReference type="NCBI Taxonomy" id="158383"/>
    <lineage>
        <taxon>Eukaryota</taxon>
        <taxon>Viridiplantae</taxon>
        <taxon>Streptophyta</taxon>
        <taxon>Embryophyta</taxon>
        <taxon>Tracheophyta</taxon>
        <taxon>Spermatophyta</taxon>
        <taxon>Magnoliopsida</taxon>
        <taxon>eudicotyledons</taxon>
        <taxon>Gunneridae</taxon>
        <taxon>Pentapetalae</taxon>
        <taxon>asterids</taxon>
        <taxon>lamiids</taxon>
        <taxon>Lamiales</taxon>
        <taxon>Oleaceae</taxon>
        <taxon>Oleeae</taxon>
        <taxon>Olea</taxon>
    </lineage>
</organism>
<evidence type="ECO:0000313" key="2">
    <source>
        <dbReference type="EMBL" id="CAA3016152.1"/>
    </source>
</evidence>
<dbReference type="Gramene" id="OE9A048126T1">
    <property type="protein sequence ID" value="OE9A048126C1"/>
    <property type="gene ID" value="OE9A048126"/>
</dbReference>
<dbReference type="EMBL" id="CACTIH010007595">
    <property type="protein sequence ID" value="CAA3016152.1"/>
    <property type="molecule type" value="Genomic_DNA"/>
</dbReference>
<keyword evidence="3" id="KW-1185">Reference proteome</keyword>
<feature type="region of interest" description="Disordered" evidence="1">
    <location>
        <begin position="23"/>
        <end position="86"/>
    </location>
</feature>